<organism evidence="2 3">
    <name type="scientific">Ricinus communis</name>
    <name type="common">Castor bean</name>
    <dbReference type="NCBI Taxonomy" id="3988"/>
    <lineage>
        <taxon>Eukaryota</taxon>
        <taxon>Viridiplantae</taxon>
        <taxon>Streptophyta</taxon>
        <taxon>Embryophyta</taxon>
        <taxon>Tracheophyta</taxon>
        <taxon>Spermatophyta</taxon>
        <taxon>Magnoliopsida</taxon>
        <taxon>eudicotyledons</taxon>
        <taxon>Gunneridae</taxon>
        <taxon>Pentapetalae</taxon>
        <taxon>rosids</taxon>
        <taxon>fabids</taxon>
        <taxon>Malpighiales</taxon>
        <taxon>Euphorbiaceae</taxon>
        <taxon>Acalyphoideae</taxon>
        <taxon>Acalypheae</taxon>
        <taxon>Ricinus</taxon>
    </lineage>
</organism>
<sequence>MYNVLSSSDFKKIQLYILNNCLKIESYLDLHKEEVQGQSLIDVQQRHENEFPFWFNQYPYQQYEIDDVNEVEQIESLLRKDVILDEISGSIVTLIQKLIQAKDKTDEDSVDEGYFSEEEDNTIIDYCNNDTDDKEDDNSNSEDDDNEDDGKF</sequence>
<protein>
    <submittedName>
        <fullName evidence="2">Uncharacterized protein</fullName>
    </submittedName>
</protein>
<evidence type="ECO:0000313" key="2">
    <source>
        <dbReference type="EMBL" id="EEF34797.1"/>
    </source>
</evidence>
<feature type="region of interest" description="Disordered" evidence="1">
    <location>
        <begin position="103"/>
        <end position="152"/>
    </location>
</feature>
<feature type="compositionally biased region" description="Acidic residues" evidence="1">
    <location>
        <begin position="108"/>
        <end position="122"/>
    </location>
</feature>
<dbReference type="Proteomes" id="UP000008311">
    <property type="component" value="Unassembled WGS sequence"/>
</dbReference>
<reference evidence="3" key="1">
    <citation type="journal article" date="2010" name="Nat. Biotechnol.">
        <title>Draft genome sequence of the oilseed species Ricinus communis.</title>
        <authorList>
            <person name="Chan A.P."/>
            <person name="Crabtree J."/>
            <person name="Zhao Q."/>
            <person name="Lorenzi H."/>
            <person name="Orvis J."/>
            <person name="Puiu D."/>
            <person name="Melake-Berhan A."/>
            <person name="Jones K.M."/>
            <person name="Redman J."/>
            <person name="Chen G."/>
            <person name="Cahoon E.B."/>
            <person name="Gedil M."/>
            <person name="Stanke M."/>
            <person name="Haas B.J."/>
            <person name="Wortman J.R."/>
            <person name="Fraser-Liggett C.M."/>
            <person name="Ravel J."/>
            <person name="Rabinowicz P.D."/>
        </authorList>
    </citation>
    <scope>NUCLEOTIDE SEQUENCE [LARGE SCALE GENOMIC DNA]</scope>
    <source>
        <strain evidence="3">cv. Hale</strain>
    </source>
</reference>
<feature type="compositionally biased region" description="Acidic residues" evidence="1">
    <location>
        <begin position="130"/>
        <end position="152"/>
    </location>
</feature>
<dbReference type="AlphaFoldDB" id="B9SNK8"/>
<dbReference type="InParanoid" id="B9SNK8"/>
<gene>
    <name evidence="2" type="ORF">RCOM_0765800</name>
</gene>
<name>B9SNK8_RICCO</name>
<dbReference type="EMBL" id="EQ974047">
    <property type="protein sequence ID" value="EEF34797.1"/>
    <property type="molecule type" value="Genomic_DNA"/>
</dbReference>
<evidence type="ECO:0000313" key="3">
    <source>
        <dbReference type="Proteomes" id="UP000008311"/>
    </source>
</evidence>
<keyword evidence="3" id="KW-1185">Reference proteome</keyword>
<accession>B9SNK8</accession>
<proteinExistence type="predicted"/>
<evidence type="ECO:0000256" key="1">
    <source>
        <dbReference type="SAM" id="MobiDB-lite"/>
    </source>
</evidence>